<dbReference type="GO" id="GO:0005615">
    <property type="term" value="C:extracellular space"/>
    <property type="evidence" value="ECO:0007669"/>
    <property type="project" value="TreeGrafter"/>
</dbReference>
<feature type="domain" description="PA" evidence="13">
    <location>
        <begin position="409"/>
        <end position="489"/>
    </location>
</feature>
<keyword evidence="6 9" id="KW-0378">Hydrolase</keyword>
<dbReference type="AlphaFoldDB" id="A0A9P3HAX0"/>
<dbReference type="Gene3D" id="3.40.50.200">
    <property type="entry name" value="Peptidase S8/S53 domain"/>
    <property type="match status" value="1"/>
</dbReference>
<feature type="domain" description="Peptidase S8/S53" evidence="12">
    <location>
        <begin position="205"/>
        <end position="588"/>
    </location>
</feature>
<dbReference type="InterPro" id="IPR023827">
    <property type="entry name" value="Peptidase_S8_Asp-AS"/>
</dbReference>
<feature type="chain" id="PRO_5040327373" evidence="11">
    <location>
        <begin position="20"/>
        <end position="910"/>
    </location>
</feature>
<dbReference type="Pfam" id="PF02225">
    <property type="entry name" value="PA"/>
    <property type="match status" value="1"/>
</dbReference>
<protein>
    <submittedName>
        <fullName evidence="15">Uncharacterized protein</fullName>
    </submittedName>
</protein>
<dbReference type="GO" id="GO:0016020">
    <property type="term" value="C:membrane"/>
    <property type="evidence" value="ECO:0007669"/>
    <property type="project" value="InterPro"/>
</dbReference>
<reference evidence="15" key="2">
    <citation type="journal article" date="2022" name="Microbiol. Resour. Announc.">
        <title>Whole-Genome Sequence of Entomortierella parvispora E1425, a Mucoromycotan Fungus Associated with Burkholderiaceae-Related Endosymbiotic Bacteria.</title>
        <authorList>
            <person name="Herlambang A."/>
            <person name="Guo Y."/>
            <person name="Takashima Y."/>
            <person name="Narisawa K."/>
            <person name="Ohta H."/>
            <person name="Nishizawa T."/>
        </authorList>
    </citation>
    <scope>NUCLEOTIDE SEQUENCE</scope>
    <source>
        <strain evidence="15">E1425</strain>
    </source>
</reference>
<dbReference type="InterPro" id="IPR010435">
    <property type="entry name" value="C5a/SBT2-like_Fn3"/>
</dbReference>
<dbReference type="InterPro" id="IPR015500">
    <property type="entry name" value="Peptidase_S8_subtilisin-rel"/>
</dbReference>
<dbReference type="InterPro" id="IPR000209">
    <property type="entry name" value="Peptidase_S8/S53_dom"/>
</dbReference>
<dbReference type="EMBL" id="BQFW01000007">
    <property type="protein sequence ID" value="GJJ73175.1"/>
    <property type="molecule type" value="Genomic_DNA"/>
</dbReference>
<dbReference type="PANTHER" id="PTHR43806:SF66">
    <property type="entry name" value="SERIN ENDOPEPTIDASE"/>
    <property type="match status" value="1"/>
</dbReference>
<dbReference type="Pfam" id="PF00082">
    <property type="entry name" value="Peptidase_S8"/>
    <property type="match status" value="1"/>
</dbReference>
<dbReference type="SUPFAM" id="SSF52025">
    <property type="entry name" value="PA domain"/>
    <property type="match status" value="1"/>
</dbReference>
<name>A0A9P3HAX0_9FUNG</name>
<evidence type="ECO:0000259" key="12">
    <source>
        <dbReference type="Pfam" id="PF00082"/>
    </source>
</evidence>
<feature type="domain" description="C5a peptidase/Subtilisin-like protease SBT2-like Fn3-like" evidence="14">
    <location>
        <begin position="638"/>
        <end position="750"/>
    </location>
</feature>
<dbReference type="CDD" id="cd07489">
    <property type="entry name" value="Peptidases_S8_5"/>
    <property type="match status" value="1"/>
</dbReference>
<evidence type="ECO:0000256" key="7">
    <source>
        <dbReference type="ARBA" id="ARBA00022825"/>
    </source>
</evidence>
<feature type="active site" description="Charge relay system" evidence="8 9">
    <location>
        <position position="214"/>
    </location>
</feature>
<dbReference type="PROSITE" id="PS00138">
    <property type="entry name" value="SUBTILASE_SER"/>
    <property type="match status" value="1"/>
</dbReference>
<evidence type="ECO:0000256" key="6">
    <source>
        <dbReference type="ARBA" id="ARBA00022801"/>
    </source>
</evidence>
<evidence type="ECO:0000256" key="11">
    <source>
        <dbReference type="SAM" id="SignalP"/>
    </source>
</evidence>
<keyword evidence="16" id="KW-1185">Reference proteome</keyword>
<dbReference type="InterPro" id="IPR023828">
    <property type="entry name" value="Peptidase_S8_Ser-AS"/>
</dbReference>
<dbReference type="PANTHER" id="PTHR43806">
    <property type="entry name" value="PEPTIDASE S8"/>
    <property type="match status" value="1"/>
</dbReference>
<evidence type="ECO:0000259" key="13">
    <source>
        <dbReference type="Pfam" id="PF02225"/>
    </source>
</evidence>
<feature type="active site" description="Charge relay system" evidence="8 9">
    <location>
        <position position="256"/>
    </location>
</feature>
<dbReference type="InterPro" id="IPR003137">
    <property type="entry name" value="PA_domain"/>
</dbReference>
<dbReference type="InterPro" id="IPR046450">
    <property type="entry name" value="PA_dom_sf"/>
</dbReference>
<keyword evidence="4 9" id="KW-0645">Protease</keyword>
<evidence type="ECO:0000259" key="14">
    <source>
        <dbReference type="Pfam" id="PF06280"/>
    </source>
</evidence>
<dbReference type="PROSITE" id="PS00137">
    <property type="entry name" value="SUBTILASE_HIS"/>
    <property type="match status" value="1"/>
</dbReference>
<dbReference type="PROSITE" id="PS00136">
    <property type="entry name" value="SUBTILASE_ASP"/>
    <property type="match status" value="1"/>
</dbReference>
<evidence type="ECO:0000313" key="16">
    <source>
        <dbReference type="Proteomes" id="UP000827284"/>
    </source>
</evidence>
<dbReference type="GO" id="GO:0006508">
    <property type="term" value="P:proteolysis"/>
    <property type="evidence" value="ECO:0007669"/>
    <property type="project" value="UniProtKB-KW"/>
</dbReference>
<dbReference type="Proteomes" id="UP000827284">
    <property type="component" value="Unassembled WGS sequence"/>
</dbReference>
<keyword evidence="5 11" id="KW-0732">Signal</keyword>
<dbReference type="InterPro" id="IPR022398">
    <property type="entry name" value="Peptidase_S8_His-AS"/>
</dbReference>
<evidence type="ECO:0000256" key="3">
    <source>
        <dbReference type="ARBA" id="ARBA00022525"/>
    </source>
</evidence>
<evidence type="ECO:0000256" key="2">
    <source>
        <dbReference type="ARBA" id="ARBA00022512"/>
    </source>
</evidence>
<comment type="similarity">
    <text evidence="1 9 10">Belongs to the peptidase S8 family.</text>
</comment>
<organism evidence="15 16">
    <name type="scientific">Entomortierella parvispora</name>
    <dbReference type="NCBI Taxonomy" id="205924"/>
    <lineage>
        <taxon>Eukaryota</taxon>
        <taxon>Fungi</taxon>
        <taxon>Fungi incertae sedis</taxon>
        <taxon>Mucoromycota</taxon>
        <taxon>Mortierellomycotina</taxon>
        <taxon>Mortierellomycetes</taxon>
        <taxon>Mortierellales</taxon>
        <taxon>Mortierellaceae</taxon>
        <taxon>Entomortierella</taxon>
    </lineage>
</organism>
<feature type="signal peptide" evidence="11">
    <location>
        <begin position="1"/>
        <end position="19"/>
    </location>
</feature>
<dbReference type="Gene3D" id="3.50.30.30">
    <property type="match status" value="1"/>
</dbReference>
<dbReference type="InterPro" id="IPR036852">
    <property type="entry name" value="Peptidase_S8/S53_dom_sf"/>
</dbReference>
<evidence type="ECO:0000256" key="5">
    <source>
        <dbReference type="ARBA" id="ARBA00022729"/>
    </source>
</evidence>
<accession>A0A9P3HAX0</accession>
<evidence type="ECO:0000256" key="10">
    <source>
        <dbReference type="RuleBase" id="RU003355"/>
    </source>
</evidence>
<dbReference type="PROSITE" id="PS51892">
    <property type="entry name" value="SUBTILASE"/>
    <property type="match status" value="1"/>
</dbReference>
<feature type="active site" description="Charge relay system" evidence="8 9">
    <location>
        <position position="564"/>
    </location>
</feature>
<dbReference type="PRINTS" id="PR00723">
    <property type="entry name" value="SUBTILISIN"/>
</dbReference>
<evidence type="ECO:0000313" key="15">
    <source>
        <dbReference type="EMBL" id="GJJ73175.1"/>
    </source>
</evidence>
<dbReference type="Pfam" id="PF06280">
    <property type="entry name" value="fn3_5"/>
    <property type="match status" value="1"/>
</dbReference>
<dbReference type="InterPro" id="IPR050131">
    <property type="entry name" value="Peptidase_S8_subtilisin-like"/>
</dbReference>
<gene>
    <name evidence="15" type="ORF">EMPS_05533</name>
</gene>
<keyword evidence="3" id="KW-0964">Secreted</keyword>
<evidence type="ECO:0000256" key="4">
    <source>
        <dbReference type="ARBA" id="ARBA00022670"/>
    </source>
</evidence>
<keyword evidence="7 9" id="KW-0720">Serine protease</keyword>
<evidence type="ECO:0000256" key="1">
    <source>
        <dbReference type="ARBA" id="ARBA00011073"/>
    </source>
</evidence>
<dbReference type="GO" id="GO:0004252">
    <property type="term" value="F:serine-type endopeptidase activity"/>
    <property type="evidence" value="ECO:0007669"/>
    <property type="project" value="UniProtKB-UniRule"/>
</dbReference>
<dbReference type="InterPro" id="IPR034187">
    <property type="entry name" value="Peptidases_S8_5"/>
</dbReference>
<proteinExistence type="inferred from homology"/>
<reference evidence="15" key="1">
    <citation type="submission" date="2021-11" db="EMBL/GenBank/DDBJ databases">
        <authorList>
            <person name="Herlambang A."/>
            <person name="Guo Y."/>
            <person name="Takashima Y."/>
            <person name="Nishizawa T."/>
        </authorList>
    </citation>
    <scope>NUCLEOTIDE SEQUENCE</scope>
    <source>
        <strain evidence="15">E1425</strain>
    </source>
</reference>
<comment type="caution">
    <text evidence="15">The sequence shown here is derived from an EMBL/GenBank/DDBJ whole genome shotgun (WGS) entry which is preliminary data.</text>
</comment>
<sequence>MRASFIILALSASVAVVQALPTGFDAETIPSPSQSSFSAPDLDFDLEGGSFEAFEAASPSSFLIELDVPPAGMNRHERIRLENSGDLHDVTESRRTTVAVQHENFQSYLSDNLKLEFSVRHEFFDLINGMSIDLRDIPPKKIPKILEKIRSTPGVVSVSPLITVNRPKTIVHEQDFDSFNVEHLLSSTHEKTGVLGVRDTLGFKGRNIRVGVIDTGVDYTHEAFGSCYGPGCKVAIGYDFVDENSKTPGGFDCVGHGTHVAGIIAGNCSASGFFGVAPEVVIGAYRVFPCSGNSKDDVIIAALERAYQDNMDIINMSLGGGSSWANTSLSRVAGMLSDLGVIVVAAVGNDGELGLDEISSPSINSKAISVASFEGAGYASSYFQVDGNNDTRIDYSDKPPKDYIEKAIDLVLPSHDEEGCSSYPNSVDGSVVLLKRGSCTFISKIKIAQDAGAVGCIFYNNVNGTLHPMVDEPSVKIFGHGITLAQGQLLLDQFKAAGSDSIKIVYRAKKGIFENELGGKISIFSSWGLGPELELKPDIGAPGGNIYSTIPVAKGSYTTMSGTSMATPYVAGAAALLLESEPTVDRASVLGRLQMYGKPGYLPDRQVLDSAARQGAGMINILNTVQGKAFISPSHLALNDSVHTEGIYNLTLTNHYATGEEFKLTHLPAISILGFRPSGQPSDKIQYDEAAADLVFGSPTVKLEPNETRTFTIRFNAPQTLDAASHWIYSGYIKIEPTLDTTRPALQVPYAGMHGSYSTVDILDMQSGYPVMLGPNPDGRLSPVNSASDSSKRVYTMRGKNIVTLVLKISNPVRSVRVYVLDTETKKIQGIVPMNGEYIGRTDSSKQKFFFVAWAGRMIDLDGNFVAVPDGSYSLIVVASKPFSDTAALSKEPHETWVSPTFTIEKDNQS</sequence>
<evidence type="ECO:0000256" key="8">
    <source>
        <dbReference type="PIRSR" id="PIRSR615500-1"/>
    </source>
</evidence>
<dbReference type="SUPFAM" id="SSF52743">
    <property type="entry name" value="Subtilisin-like"/>
    <property type="match status" value="1"/>
</dbReference>
<evidence type="ECO:0000256" key="9">
    <source>
        <dbReference type="PROSITE-ProRule" id="PRU01240"/>
    </source>
</evidence>
<dbReference type="OrthoDB" id="206201at2759"/>
<keyword evidence="2" id="KW-0134">Cell wall</keyword>